<dbReference type="Proteomes" id="UP000521032">
    <property type="component" value="Unassembled WGS sequence"/>
</dbReference>
<feature type="transmembrane region" description="Helical" evidence="8">
    <location>
        <begin position="60"/>
        <end position="89"/>
    </location>
</feature>
<keyword evidence="6 8" id="KW-1133">Transmembrane helix</keyword>
<keyword evidence="7 8" id="KW-0472">Membrane</keyword>
<evidence type="ECO:0000256" key="8">
    <source>
        <dbReference type="SAM" id="Phobius"/>
    </source>
</evidence>
<feature type="transmembrane region" description="Helical" evidence="8">
    <location>
        <begin position="35"/>
        <end position="53"/>
    </location>
</feature>
<dbReference type="EMBL" id="CAJEWE010000010">
    <property type="protein sequence ID" value="CAD2076598.1"/>
    <property type="molecule type" value="Genomic_DNA"/>
</dbReference>
<keyword evidence="3" id="KW-1003">Cell membrane</keyword>
<evidence type="ECO:0000256" key="6">
    <source>
        <dbReference type="ARBA" id="ARBA00022989"/>
    </source>
</evidence>
<comment type="caution">
    <text evidence="9">The sequence shown here is derived from an EMBL/GenBank/DDBJ whole genome shotgun (WGS) entry which is preliminary data.</text>
</comment>
<evidence type="ECO:0000256" key="1">
    <source>
        <dbReference type="ARBA" id="ARBA00004651"/>
    </source>
</evidence>
<organism evidence="9 10">
    <name type="scientific">Phocicoccus schoeneichii</name>
    <dbReference type="NCBI Taxonomy" id="1812261"/>
    <lineage>
        <taxon>Bacteria</taxon>
        <taxon>Bacillati</taxon>
        <taxon>Bacillota</taxon>
        <taxon>Bacilli</taxon>
        <taxon>Bacillales</taxon>
        <taxon>Salinicoccaceae</taxon>
        <taxon>Phocicoccus</taxon>
    </lineage>
</organism>
<dbReference type="NCBIfam" id="TIGR03426">
    <property type="entry name" value="shape_MreD"/>
    <property type="match status" value="1"/>
</dbReference>
<dbReference type="AlphaFoldDB" id="A0A6V7RFW6"/>
<keyword evidence="4 8" id="KW-0812">Transmembrane</keyword>
<keyword evidence="10" id="KW-1185">Reference proteome</keyword>
<evidence type="ECO:0000256" key="4">
    <source>
        <dbReference type="ARBA" id="ARBA00022692"/>
    </source>
</evidence>
<evidence type="ECO:0000256" key="2">
    <source>
        <dbReference type="ARBA" id="ARBA00007776"/>
    </source>
</evidence>
<gene>
    <name evidence="9" type="ORF">JEOSCH030_01108</name>
</gene>
<dbReference type="InterPro" id="IPR007227">
    <property type="entry name" value="Cell_shape_determining_MreD"/>
</dbReference>
<sequence length="172" mass="20142">MRTIFLFLISFLLLYVDISFTNISPIDVAGLNVYFVPKLLFMYILLLSYYLGLKWSVTTALILGLMTDVYIGTIYGLHLFGFVLFVLFMNSAFRVFYRDYVTLFFVIIMNTFLFDTYIYLMYRVIGVIEMPVFDYFALRAVPSLLLNSILYIPLLIVVIILSKIRKSVFNNR</sequence>
<dbReference type="GO" id="GO:0008360">
    <property type="term" value="P:regulation of cell shape"/>
    <property type="evidence" value="ECO:0007669"/>
    <property type="project" value="UniProtKB-KW"/>
</dbReference>
<keyword evidence="5" id="KW-0133">Cell shape</keyword>
<evidence type="ECO:0000256" key="3">
    <source>
        <dbReference type="ARBA" id="ARBA00022475"/>
    </source>
</evidence>
<proteinExistence type="inferred from homology"/>
<dbReference type="RefSeq" id="WP_186087368.1">
    <property type="nucleotide sequence ID" value="NZ_BMDB01000001.1"/>
</dbReference>
<protein>
    <submittedName>
        <fullName evidence="9">Rod shape-determining protein MreD</fullName>
    </submittedName>
</protein>
<comment type="similarity">
    <text evidence="2">Belongs to the MreD family.</text>
</comment>
<evidence type="ECO:0000256" key="5">
    <source>
        <dbReference type="ARBA" id="ARBA00022960"/>
    </source>
</evidence>
<evidence type="ECO:0000313" key="9">
    <source>
        <dbReference type="EMBL" id="CAD2076598.1"/>
    </source>
</evidence>
<reference evidence="9 10" key="1">
    <citation type="submission" date="2020-07" db="EMBL/GenBank/DDBJ databases">
        <authorList>
            <person name="Criscuolo A."/>
        </authorList>
    </citation>
    <scope>NUCLEOTIDE SEQUENCE [LARGE SCALE GENOMIC DNA]</scope>
    <source>
        <strain evidence="10">CIP 111030</strain>
    </source>
</reference>
<evidence type="ECO:0000313" key="10">
    <source>
        <dbReference type="Proteomes" id="UP000521032"/>
    </source>
</evidence>
<feature type="transmembrane region" description="Helical" evidence="8">
    <location>
        <begin position="144"/>
        <end position="162"/>
    </location>
</feature>
<comment type="subcellular location">
    <subcellularLocation>
        <location evidence="1">Cell membrane</location>
        <topology evidence="1">Multi-pass membrane protein</topology>
    </subcellularLocation>
</comment>
<evidence type="ECO:0000256" key="7">
    <source>
        <dbReference type="ARBA" id="ARBA00023136"/>
    </source>
</evidence>
<dbReference type="Pfam" id="PF04093">
    <property type="entry name" value="MreD"/>
    <property type="match status" value="1"/>
</dbReference>
<dbReference type="GO" id="GO:0005886">
    <property type="term" value="C:plasma membrane"/>
    <property type="evidence" value="ECO:0007669"/>
    <property type="project" value="UniProtKB-SubCell"/>
</dbReference>
<name>A0A6V7RFW6_9BACL</name>
<accession>A0A6V7RFW6</accession>